<dbReference type="InterPro" id="IPR044507">
    <property type="entry name" value="DltA-like"/>
</dbReference>
<keyword evidence="3 7" id="KW-0547">Nucleotide-binding</keyword>
<evidence type="ECO:0000256" key="2">
    <source>
        <dbReference type="ARBA" id="ARBA00022598"/>
    </source>
</evidence>
<evidence type="ECO:0000313" key="10">
    <source>
        <dbReference type="EMBL" id="RST99585.1"/>
    </source>
</evidence>
<evidence type="ECO:0000256" key="1">
    <source>
        <dbReference type="ARBA" id="ARBA00022490"/>
    </source>
</evidence>
<dbReference type="Pfam" id="PF00501">
    <property type="entry name" value="AMP-binding"/>
    <property type="match status" value="1"/>
</dbReference>
<dbReference type="Gene3D" id="3.30.300.30">
    <property type="match status" value="1"/>
</dbReference>
<feature type="binding site" evidence="7">
    <location>
        <begin position="149"/>
        <end position="150"/>
    </location>
    <ligand>
        <name>ATP</name>
        <dbReference type="ChEBI" id="CHEBI:30616"/>
    </ligand>
</feature>
<dbReference type="Proteomes" id="UP000287857">
    <property type="component" value="Unassembled WGS sequence"/>
</dbReference>
<evidence type="ECO:0000256" key="4">
    <source>
        <dbReference type="ARBA" id="ARBA00022840"/>
    </source>
</evidence>
<organism evidence="10 11">
    <name type="scientific">Vagococcus vulneris</name>
    <dbReference type="NCBI Taxonomy" id="1977869"/>
    <lineage>
        <taxon>Bacteria</taxon>
        <taxon>Bacillati</taxon>
        <taxon>Bacillota</taxon>
        <taxon>Bacilli</taxon>
        <taxon>Lactobacillales</taxon>
        <taxon>Enterococcaceae</taxon>
        <taxon>Vagococcus</taxon>
    </lineage>
</organism>
<dbReference type="EMBL" id="NGJS01000004">
    <property type="protein sequence ID" value="RST99585.1"/>
    <property type="molecule type" value="Genomic_DNA"/>
</dbReference>
<dbReference type="NCBIfam" id="TIGR01734">
    <property type="entry name" value="D-ala-DACP-lig"/>
    <property type="match status" value="1"/>
</dbReference>
<protein>
    <recommendedName>
        <fullName evidence="7">D-alanine--D-alanyl carrier protein ligase</fullName>
        <shortName evidence="7">DCL</shortName>
        <ecNumber evidence="7">6.2.1.54</ecNumber>
    </recommendedName>
    <alternativeName>
        <fullName evidence="7">D-alanine--poly(phosphoribitol) ligase subunit 1</fullName>
    </alternativeName>
    <alternativeName>
        <fullName evidence="7">D-alanine-activating enzyme</fullName>
        <shortName evidence="7">DAE</shortName>
    </alternativeName>
</protein>
<dbReference type="FunFam" id="3.30.300.30:FF:000012">
    <property type="entry name" value="D-alanine--D-alanyl carrier protein ligase"/>
    <property type="match status" value="1"/>
</dbReference>
<reference evidence="10 11" key="1">
    <citation type="submission" date="2017-05" db="EMBL/GenBank/DDBJ databases">
        <title>Vagococcus spp. assemblies.</title>
        <authorList>
            <person name="Gulvik C.A."/>
        </authorList>
    </citation>
    <scope>NUCLEOTIDE SEQUENCE [LARGE SCALE GENOMIC DNA]</scope>
    <source>
        <strain evidence="10 11">SS1995</strain>
    </source>
</reference>
<comment type="subcellular location">
    <subcellularLocation>
        <location evidence="7">Cytoplasm</location>
    </subcellularLocation>
</comment>
<feature type="domain" description="AMP-binding enzyme C-terminal" evidence="9">
    <location>
        <begin position="411"/>
        <end position="491"/>
    </location>
</feature>
<dbReference type="Gene3D" id="3.40.50.12780">
    <property type="entry name" value="N-terminal domain of ligase-like"/>
    <property type="match status" value="1"/>
</dbReference>
<feature type="binding site" evidence="7">
    <location>
        <position position="298"/>
    </location>
    <ligand>
        <name>D-alanine</name>
        <dbReference type="ChEBI" id="CHEBI:57416"/>
    </ligand>
</feature>
<keyword evidence="1 7" id="KW-0963">Cytoplasm</keyword>
<feature type="domain" description="AMP-dependent synthetase/ligase" evidence="8">
    <location>
        <begin position="11"/>
        <end position="357"/>
    </location>
</feature>
<proteinExistence type="inferred from homology"/>
<comment type="catalytic activity">
    <reaction evidence="7">
        <text>holo-[D-alanyl-carrier protein] + D-alanine + ATP = D-alanyl-[D-alanyl-carrier protein] + AMP + diphosphate</text>
        <dbReference type="Rhea" id="RHEA:55132"/>
        <dbReference type="Rhea" id="RHEA-COMP:14102"/>
        <dbReference type="Rhea" id="RHEA-COMP:14103"/>
        <dbReference type="ChEBI" id="CHEBI:30616"/>
        <dbReference type="ChEBI" id="CHEBI:33019"/>
        <dbReference type="ChEBI" id="CHEBI:57416"/>
        <dbReference type="ChEBI" id="CHEBI:64479"/>
        <dbReference type="ChEBI" id="CHEBI:138620"/>
        <dbReference type="ChEBI" id="CHEBI:456215"/>
        <dbReference type="EC" id="6.2.1.54"/>
    </reaction>
</comment>
<dbReference type="UniPathway" id="UPA00556"/>
<dbReference type="InterPro" id="IPR010071">
    <property type="entry name" value="AA_adenyl_dom"/>
</dbReference>
<evidence type="ECO:0000256" key="3">
    <source>
        <dbReference type="ARBA" id="ARBA00022741"/>
    </source>
</evidence>
<dbReference type="InterPro" id="IPR010072">
    <property type="entry name" value="DltA"/>
</dbReference>
<dbReference type="GO" id="GO:0005737">
    <property type="term" value="C:cytoplasm"/>
    <property type="evidence" value="ECO:0007669"/>
    <property type="project" value="UniProtKB-SubCell"/>
</dbReference>
<feature type="binding site" evidence="7">
    <location>
        <position position="491"/>
    </location>
    <ligand>
        <name>ATP</name>
        <dbReference type="ChEBI" id="CHEBI:30616"/>
    </ligand>
</feature>
<dbReference type="InterPro" id="IPR025110">
    <property type="entry name" value="AMP-bd_C"/>
</dbReference>
<dbReference type="HAMAP" id="MF_00593">
    <property type="entry name" value="DltA"/>
    <property type="match status" value="1"/>
</dbReference>
<dbReference type="SUPFAM" id="SSF56801">
    <property type="entry name" value="Acetyl-CoA synthetase-like"/>
    <property type="match status" value="1"/>
</dbReference>
<dbReference type="InterPro" id="IPR000873">
    <property type="entry name" value="AMP-dep_synth/lig_dom"/>
</dbReference>
<evidence type="ECO:0000313" key="11">
    <source>
        <dbReference type="Proteomes" id="UP000287857"/>
    </source>
</evidence>
<evidence type="ECO:0000256" key="6">
    <source>
        <dbReference type="ARBA" id="ARBA00061336"/>
    </source>
</evidence>
<comment type="function">
    <text evidence="5 7">Catalyzes the first step in the D-alanylation of lipoteichoic acid (LTA), the activation of D-alanine and its transfer onto the D-alanyl carrier protein (Dcp) DltC. In an ATP-dependent two-step reaction, forms a high energy D-alanyl-AMP intermediate, followed by transfer of the D-alanyl residue as a thiol ester to the phosphopantheinyl prosthetic group of the Dcp. D-alanylation of LTA plays an important role in modulating the properties of the cell wall in Gram-positive bacteria, influencing the net charge of the cell wall.</text>
</comment>
<comment type="similarity">
    <text evidence="6 7">Belongs to the ATP-dependent AMP-binding enzyme family. DltA subfamily.</text>
</comment>
<dbReference type="NCBIfam" id="TIGR01733">
    <property type="entry name" value="AA-adenyl-dom"/>
    <property type="match status" value="1"/>
</dbReference>
<dbReference type="GO" id="GO:0070395">
    <property type="term" value="P:lipoteichoic acid biosynthetic process"/>
    <property type="evidence" value="ECO:0007669"/>
    <property type="project" value="UniProtKB-UniRule"/>
</dbReference>
<dbReference type="PANTHER" id="PTHR45398:SF1">
    <property type="entry name" value="ENZYME, PUTATIVE (JCVI)-RELATED"/>
    <property type="match status" value="1"/>
</dbReference>
<dbReference type="NCBIfam" id="NF003417">
    <property type="entry name" value="PRK04813.1"/>
    <property type="match status" value="1"/>
</dbReference>
<sequence>MNHIIERIKKWSVTYPERLCFDGENDQLSYKELEESSNRLASFLMENYPTKQGIIVYGGQTSQMVVSFLACTKAGHGYIPVDAHTPLDRLELIVNESGAAAVISVADWKLESKENVIECEQLKKICRLDPVAHELNPVVGDDVYYTIYTSGTTGRPKGVQITYNNLKSYTDWMETDFNLTEGQRFLCQAPFSFDLSVMDLYPSLLLAGTLVPLEKNVIENFPKLFKALPEMSVNVWVSTPSMVEICLLSPDFDGEHLTTIENFLFCGEELPRQTAIKLMERFPKAYVYNTYGPTEATVAITEVLLSKEILDKYDRLPLGRVKADTKLVILDESGEAVAEGEPGEIIIVGPSVSIGYFNNLEKTTEAFFKYNDEQAYRTGDVGIIDDGYLFYRGRIDFQVKLNGFRIELGDIDHHLMSLSGIENACVVPKYNRLNKVQQLIAYVTVKPPFSSMEQKEMVKEIKIQLGDLVMDYMIPHKYVVVEALPLTANGKVDRKLLMQEVNGK</sequence>
<dbReference type="Pfam" id="PF13193">
    <property type="entry name" value="AMP-binding_C"/>
    <property type="match status" value="1"/>
</dbReference>
<accession>A0A429ZZV6</accession>
<dbReference type="GO" id="GO:0047473">
    <property type="term" value="F:D-alanine [D-alanyl carrier protein] ligase activity"/>
    <property type="evidence" value="ECO:0007669"/>
    <property type="project" value="UniProtKB-UniRule"/>
</dbReference>
<feature type="binding site" evidence="7">
    <location>
        <position position="194"/>
    </location>
    <ligand>
        <name>D-alanine</name>
        <dbReference type="ChEBI" id="CHEBI:57416"/>
    </ligand>
</feature>
<comment type="pathway">
    <text evidence="7">Cell wall biogenesis; lipoteichoic acid biosynthesis.</text>
</comment>
<name>A0A429ZZV6_9ENTE</name>
<feature type="binding site" evidence="7">
    <location>
        <begin position="391"/>
        <end position="394"/>
    </location>
    <ligand>
        <name>ATP</name>
        <dbReference type="ChEBI" id="CHEBI:30616"/>
    </ligand>
</feature>
<feature type="binding site" evidence="7">
    <location>
        <position position="491"/>
    </location>
    <ligand>
        <name>D-alanine</name>
        <dbReference type="ChEBI" id="CHEBI:57416"/>
    </ligand>
</feature>
<keyword evidence="11" id="KW-1185">Reference proteome</keyword>
<feature type="binding site" evidence="7">
    <location>
        <begin position="289"/>
        <end position="294"/>
    </location>
    <ligand>
        <name>ATP</name>
        <dbReference type="ChEBI" id="CHEBI:30616"/>
    </ligand>
</feature>
<dbReference type="CDD" id="cd05945">
    <property type="entry name" value="DltA"/>
    <property type="match status" value="1"/>
</dbReference>
<keyword evidence="4 7" id="KW-0067">ATP-binding</keyword>
<keyword evidence="2 7" id="KW-0436">Ligase</keyword>
<evidence type="ECO:0000259" key="8">
    <source>
        <dbReference type="Pfam" id="PF00501"/>
    </source>
</evidence>
<dbReference type="GO" id="GO:0005524">
    <property type="term" value="F:ATP binding"/>
    <property type="evidence" value="ECO:0007669"/>
    <property type="project" value="UniProtKB-KW"/>
</dbReference>
<comment type="caution">
    <text evidence="10">The sequence shown here is derived from an EMBL/GenBank/DDBJ whole genome shotgun (WGS) entry which is preliminary data.</text>
</comment>
<evidence type="ECO:0000256" key="5">
    <source>
        <dbReference type="ARBA" id="ARBA00054605"/>
    </source>
</evidence>
<dbReference type="InterPro" id="IPR045851">
    <property type="entry name" value="AMP-bd_C_sf"/>
</dbReference>
<dbReference type="AlphaFoldDB" id="A0A429ZZV6"/>
<evidence type="ECO:0000256" key="7">
    <source>
        <dbReference type="HAMAP-Rule" id="MF_00593"/>
    </source>
</evidence>
<dbReference type="RefSeq" id="WP_125983523.1">
    <property type="nucleotide sequence ID" value="NZ_NGJS01000004.1"/>
</dbReference>
<dbReference type="PANTHER" id="PTHR45398">
    <property type="match status" value="1"/>
</dbReference>
<dbReference type="InterPro" id="IPR042099">
    <property type="entry name" value="ANL_N_sf"/>
</dbReference>
<dbReference type="OrthoDB" id="9765680at2"/>
<gene>
    <name evidence="7" type="primary">dltA</name>
    <name evidence="10" type="ORF">CBF37_04460</name>
</gene>
<feature type="binding site" evidence="7">
    <location>
        <position position="380"/>
    </location>
    <ligand>
        <name>ATP</name>
        <dbReference type="ChEBI" id="CHEBI:30616"/>
    </ligand>
</feature>
<dbReference type="EC" id="6.2.1.54" evidence="7"/>
<evidence type="ECO:0000259" key="9">
    <source>
        <dbReference type="Pfam" id="PF13193"/>
    </source>
</evidence>